<name>A0ABQ9HL95_9NEOP</name>
<keyword evidence="3" id="KW-1185">Reference proteome</keyword>
<evidence type="ECO:0000256" key="1">
    <source>
        <dbReference type="SAM" id="Phobius"/>
    </source>
</evidence>
<sequence length="213" mass="23769">MHDAAARIDNASVNVLELGFVCDFVIPDSRKVIVSKFIPKYVDPFVIVTFLVVNTATIVTFAGHLLEFLSSSEFELTPATMLTLFLASGALFFSASTITNTINHTFVNPNKHKDPFPVCTVYFAVQHLGRAKQSCRKYTAFSKPWNWYEFASVNVGTNYGNQALSCVLNHMLSDFKYNEIAHTHVSFTSGVITVMGSCVHCKYRQCDVGILQY</sequence>
<keyword evidence="1" id="KW-0812">Transmembrane</keyword>
<dbReference type="Proteomes" id="UP001159363">
    <property type="component" value="Chromosome X"/>
</dbReference>
<evidence type="ECO:0000313" key="3">
    <source>
        <dbReference type="Proteomes" id="UP001159363"/>
    </source>
</evidence>
<reference evidence="2 3" key="1">
    <citation type="submission" date="2023-02" db="EMBL/GenBank/DDBJ databases">
        <title>LHISI_Scaffold_Assembly.</title>
        <authorList>
            <person name="Stuart O.P."/>
            <person name="Cleave R."/>
            <person name="Magrath M.J.L."/>
            <person name="Mikheyev A.S."/>
        </authorList>
    </citation>
    <scope>NUCLEOTIDE SEQUENCE [LARGE SCALE GENOMIC DNA]</scope>
    <source>
        <strain evidence="2">Daus_M_001</strain>
        <tissue evidence="2">Leg muscle</tissue>
    </source>
</reference>
<organism evidence="2 3">
    <name type="scientific">Dryococelus australis</name>
    <dbReference type="NCBI Taxonomy" id="614101"/>
    <lineage>
        <taxon>Eukaryota</taxon>
        <taxon>Metazoa</taxon>
        <taxon>Ecdysozoa</taxon>
        <taxon>Arthropoda</taxon>
        <taxon>Hexapoda</taxon>
        <taxon>Insecta</taxon>
        <taxon>Pterygota</taxon>
        <taxon>Neoptera</taxon>
        <taxon>Polyneoptera</taxon>
        <taxon>Phasmatodea</taxon>
        <taxon>Verophasmatodea</taxon>
        <taxon>Anareolatae</taxon>
        <taxon>Phasmatidae</taxon>
        <taxon>Eurycanthinae</taxon>
        <taxon>Dryococelus</taxon>
    </lineage>
</organism>
<keyword evidence="1" id="KW-1133">Transmembrane helix</keyword>
<comment type="caution">
    <text evidence="2">The sequence shown here is derived from an EMBL/GenBank/DDBJ whole genome shotgun (WGS) entry which is preliminary data.</text>
</comment>
<evidence type="ECO:0000313" key="2">
    <source>
        <dbReference type="EMBL" id="KAJ8885123.1"/>
    </source>
</evidence>
<proteinExistence type="predicted"/>
<accession>A0ABQ9HL95</accession>
<feature type="transmembrane region" description="Helical" evidence="1">
    <location>
        <begin position="78"/>
        <end position="98"/>
    </location>
</feature>
<keyword evidence="1" id="KW-0472">Membrane</keyword>
<feature type="transmembrane region" description="Helical" evidence="1">
    <location>
        <begin position="45"/>
        <end position="66"/>
    </location>
</feature>
<protein>
    <submittedName>
        <fullName evidence="2">Uncharacterized protein</fullName>
    </submittedName>
</protein>
<gene>
    <name evidence="2" type="ORF">PR048_011319</name>
</gene>
<dbReference type="EMBL" id="JARBHB010000004">
    <property type="protein sequence ID" value="KAJ8885123.1"/>
    <property type="molecule type" value="Genomic_DNA"/>
</dbReference>